<evidence type="ECO:0000313" key="3">
    <source>
        <dbReference type="Proteomes" id="UP000477722"/>
    </source>
</evidence>
<evidence type="ECO:0000313" key="2">
    <source>
        <dbReference type="EMBL" id="NGO69923.1"/>
    </source>
</evidence>
<accession>A0A6G4WY39</accession>
<dbReference type="PRINTS" id="PR00598">
    <property type="entry name" value="HTHMARR"/>
</dbReference>
<dbReference type="EMBL" id="JAAKZZ010000153">
    <property type="protein sequence ID" value="NGO69923.1"/>
    <property type="molecule type" value="Genomic_DNA"/>
</dbReference>
<dbReference type="GO" id="GO:0003700">
    <property type="term" value="F:DNA-binding transcription factor activity"/>
    <property type="evidence" value="ECO:0007669"/>
    <property type="project" value="InterPro"/>
</dbReference>
<protein>
    <submittedName>
        <fullName evidence="2">MarR family transcriptional regulator</fullName>
    </submittedName>
</protein>
<dbReference type="Proteomes" id="UP000477722">
    <property type="component" value="Unassembled WGS sequence"/>
</dbReference>
<dbReference type="InterPro" id="IPR036388">
    <property type="entry name" value="WH-like_DNA-bd_sf"/>
</dbReference>
<dbReference type="PANTHER" id="PTHR33164">
    <property type="entry name" value="TRANSCRIPTIONAL REGULATOR, MARR FAMILY"/>
    <property type="match status" value="1"/>
</dbReference>
<name>A0A6G4WY39_9ACTN</name>
<feature type="domain" description="HTH marR-type" evidence="1">
    <location>
        <begin position="1"/>
        <end position="144"/>
    </location>
</feature>
<gene>
    <name evidence="2" type="ORF">G5C65_16475</name>
</gene>
<dbReference type="GO" id="GO:0006950">
    <property type="term" value="P:response to stress"/>
    <property type="evidence" value="ECO:0007669"/>
    <property type="project" value="TreeGrafter"/>
</dbReference>
<dbReference type="InterPro" id="IPR039422">
    <property type="entry name" value="MarR/SlyA-like"/>
</dbReference>
<evidence type="ECO:0000259" key="1">
    <source>
        <dbReference type="PROSITE" id="PS50995"/>
    </source>
</evidence>
<dbReference type="SMART" id="SM00347">
    <property type="entry name" value="HTH_MARR"/>
    <property type="match status" value="1"/>
</dbReference>
<dbReference type="PROSITE" id="PS50995">
    <property type="entry name" value="HTH_MARR_2"/>
    <property type="match status" value="1"/>
</dbReference>
<dbReference type="AlphaFoldDB" id="A0A6G4WY39"/>
<proteinExistence type="predicted"/>
<dbReference type="SUPFAM" id="SSF46785">
    <property type="entry name" value="Winged helix' DNA-binding domain"/>
    <property type="match status" value="1"/>
</dbReference>
<dbReference type="InterPro" id="IPR036390">
    <property type="entry name" value="WH_DNA-bd_sf"/>
</dbReference>
<dbReference type="InterPro" id="IPR000835">
    <property type="entry name" value="HTH_MarR-typ"/>
</dbReference>
<keyword evidence="3" id="KW-1185">Reference proteome</keyword>
<dbReference type="Pfam" id="PF01047">
    <property type="entry name" value="MarR"/>
    <property type="match status" value="1"/>
</dbReference>
<dbReference type="Gene3D" id="1.10.10.10">
    <property type="entry name" value="Winged helix-like DNA-binding domain superfamily/Winged helix DNA-binding domain"/>
    <property type="match status" value="1"/>
</dbReference>
<organism evidence="2 3">
    <name type="scientific">Streptomyces boncukensis</name>
    <dbReference type="NCBI Taxonomy" id="2711219"/>
    <lineage>
        <taxon>Bacteria</taxon>
        <taxon>Bacillati</taxon>
        <taxon>Actinomycetota</taxon>
        <taxon>Actinomycetes</taxon>
        <taxon>Kitasatosporales</taxon>
        <taxon>Streptomycetaceae</taxon>
        <taxon>Streptomyces</taxon>
    </lineage>
</organism>
<comment type="caution">
    <text evidence="2">The sequence shown here is derived from an EMBL/GenBank/DDBJ whole genome shotgun (WGS) entry which is preliminary data.</text>
</comment>
<reference evidence="2 3" key="1">
    <citation type="submission" date="2020-02" db="EMBL/GenBank/DDBJ databases">
        <title>Whole-genome analyses of novel actinobacteria.</title>
        <authorList>
            <person name="Sahin N."/>
            <person name="Tatar D."/>
        </authorList>
    </citation>
    <scope>NUCLEOTIDE SEQUENCE [LARGE SCALE GENOMIC DNA]</scope>
    <source>
        <strain evidence="2 3">SB3404</strain>
    </source>
</reference>
<dbReference type="PANTHER" id="PTHR33164:SF43">
    <property type="entry name" value="HTH-TYPE TRANSCRIPTIONAL REPRESSOR YETL"/>
    <property type="match status" value="1"/>
</dbReference>
<sequence length="156" mass="17321">MKHGDAAGREETAARAWWAMRTFVLELADKRKQATDASGMSYFRIKTLRRIATEGPVTLRALATALYADASYITLSVEYLVQRGLVTRTPNPADRRSKLVQVTDEGARLAARVIRIMESPPQALRDLPEEDLATLDRILDRLTAEGTEHAEGPSGR</sequence>